<keyword evidence="3" id="KW-0902">Two-component regulatory system</keyword>
<dbReference type="PROSITE" id="PS50110">
    <property type="entry name" value="RESPONSE_REGULATORY"/>
    <property type="match status" value="1"/>
</dbReference>
<keyword evidence="5 8" id="KW-0238">DNA-binding</keyword>
<sequence length="231" mass="26968">MRDKIIIIDDDVKLRMHLAQFLTRQGYEVINSSYQDQQAMDLLRFHHPALIALDIPTPCESNFALCIDIRKFSDIPILFMSRHNDDSINISALSSGGDDFISKPFNMDILLARIKALIRRDRRAFPINQRHLLLFPDLEIDLLTQSIRSYGLQVTLSPKEFKLLEILAKSPNRVYPSETLYELIWNDTKLSDIRTVMVHIYTLRQKIEENPRQPRYIHTVRGVGYKFNAKL</sequence>
<evidence type="ECO:0000256" key="1">
    <source>
        <dbReference type="ARBA" id="ARBA00004496"/>
    </source>
</evidence>
<dbReference type="EMBL" id="CP041969">
    <property type="protein sequence ID" value="QMV43649.1"/>
    <property type="molecule type" value="Genomic_DNA"/>
</dbReference>
<dbReference type="Proteomes" id="UP000515679">
    <property type="component" value="Chromosome"/>
</dbReference>
<evidence type="ECO:0000259" key="10">
    <source>
        <dbReference type="PROSITE" id="PS51755"/>
    </source>
</evidence>
<evidence type="ECO:0000256" key="7">
    <source>
        <dbReference type="PROSITE-ProRule" id="PRU00169"/>
    </source>
</evidence>
<feature type="modified residue" description="4-aspartylphosphate" evidence="7">
    <location>
        <position position="54"/>
    </location>
</feature>
<dbReference type="GO" id="GO:0000976">
    <property type="term" value="F:transcription cis-regulatory region binding"/>
    <property type="evidence" value="ECO:0007669"/>
    <property type="project" value="TreeGrafter"/>
</dbReference>
<evidence type="ECO:0000256" key="6">
    <source>
        <dbReference type="ARBA" id="ARBA00023163"/>
    </source>
</evidence>
<dbReference type="SMART" id="SM00448">
    <property type="entry name" value="REC"/>
    <property type="match status" value="1"/>
</dbReference>
<gene>
    <name evidence="11" type="ORF">FPL14_22590</name>
</gene>
<dbReference type="AlphaFoldDB" id="A0A7G5C365"/>
<protein>
    <submittedName>
        <fullName evidence="11">Response regulator transcription factor</fullName>
    </submittedName>
</protein>
<dbReference type="FunFam" id="1.10.10.10:FF:000018">
    <property type="entry name" value="DNA-binding response regulator ResD"/>
    <property type="match status" value="1"/>
</dbReference>
<dbReference type="InterPro" id="IPR001867">
    <property type="entry name" value="OmpR/PhoB-type_DNA-bd"/>
</dbReference>
<evidence type="ECO:0000256" key="5">
    <source>
        <dbReference type="ARBA" id="ARBA00023125"/>
    </source>
</evidence>
<dbReference type="GO" id="GO:0032993">
    <property type="term" value="C:protein-DNA complex"/>
    <property type="evidence" value="ECO:0007669"/>
    <property type="project" value="TreeGrafter"/>
</dbReference>
<dbReference type="Pfam" id="PF00486">
    <property type="entry name" value="Trans_reg_C"/>
    <property type="match status" value="1"/>
</dbReference>
<keyword evidence="12" id="KW-1185">Reference proteome</keyword>
<dbReference type="Gene3D" id="3.40.50.2300">
    <property type="match status" value="1"/>
</dbReference>
<dbReference type="RefSeq" id="WP_182299886.1">
    <property type="nucleotide sequence ID" value="NZ_CP041969.1"/>
</dbReference>
<dbReference type="InterPro" id="IPR011006">
    <property type="entry name" value="CheY-like_superfamily"/>
</dbReference>
<evidence type="ECO:0000256" key="4">
    <source>
        <dbReference type="ARBA" id="ARBA00023015"/>
    </source>
</evidence>
<proteinExistence type="predicted"/>
<keyword evidence="6" id="KW-0804">Transcription</keyword>
<comment type="subcellular location">
    <subcellularLocation>
        <location evidence="1">Cytoplasm</location>
    </subcellularLocation>
</comment>
<dbReference type="PROSITE" id="PS51755">
    <property type="entry name" value="OMPR_PHOB"/>
    <property type="match status" value="1"/>
</dbReference>
<dbReference type="GO" id="GO:0006355">
    <property type="term" value="P:regulation of DNA-templated transcription"/>
    <property type="evidence" value="ECO:0007669"/>
    <property type="project" value="InterPro"/>
</dbReference>
<dbReference type="PANTHER" id="PTHR48111">
    <property type="entry name" value="REGULATOR OF RPOS"/>
    <property type="match status" value="1"/>
</dbReference>
<evidence type="ECO:0000256" key="8">
    <source>
        <dbReference type="PROSITE-ProRule" id="PRU01091"/>
    </source>
</evidence>
<keyword evidence="4" id="KW-0805">Transcription regulation</keyword>
<dbReference type="GO" id="GO:0005829">
    <property type="term" value="C:cytosol"/>
    <property type="evidence" value="ECO:0007669"/>
    <property type="project" value="TreeGrafter"/>
</dbReference>
<dbReference type="InterPro" id="IPR039420">
    <property type="entry name" value="WalR-like"/>
</dbReference>
<dbReference type="SMART" id="SM00862">
    <property type="entry name" value="Trans_reg_C"/>
    <property type="match status" value="1"/>
</dbReference>
<dbReference type="SUPFAM" id="SSF52172">
    <property type="entry name" value="CheY-like"/>
    <property type="match status" value="1"/>
</dbReference>
<dbReference type="GO" id="GO:0000156">
    <property type="term" value="F:phosphorelay response regulator activity"/>
    <property type="evidence" value="ECO:0007669"/>
    <property type="project" value="TreeGrafter"/>
</dbReference>
<dbReference type="PANTHER" id="PTHR48111:SF1">
    <property type="entry name" value="TWO-COMPONENT RESPONSE REGULATOR ORR33"/>
    <property type="match status" value="1"/>
</dbReference>
<feature type="DNA-binding region" description="OmpR/PhoB-type" evidence="8">
    <location>
        <begin position="130"/>
        <end position="229"/>
    </location>
</feature>
<name>A0A7G5C365_9BACL</name>
<reference evidence="11 12" key="1">
    <citation type="submission" date="2019-07" db="EMBL/GenBank/DDBJ databases">
        <authorList>
            <person name="Kim J.K."/>
            <person name="Cheong H.-M."/>
            <person name="Choi Y."/>
            <person name="Hwang K.J."/>
            <person name="Lee S."/>
            <person name="Choi C."/>
        </authorList>
    </citation>
    <scope>NUCLEOTIDE SEQUENCE [LARGE SCALE GENOMIC DNA]</scope>
    <source>
        <strain evidence="11 12">KS 22</strain>
    </source>
</reference>
<feature type="domain" description="Response regulatory" evidence="9">
    <location>
        <begin position="4"/>
        <end position="118"/>
    </location>
</feature>
<organism evidence="11 12">
    <name type="scientific">Cohnella cholangitidis</name>
    <dbReference type="NCBI Taxonomy" id="2598458"/>
    <lineage>
        <taxon>Bacteria</taxon>
        <taxon>Bacillati</taxon>
        <taxon>Bacillota</taxon>
        <taxon>Bacilli</taxon>
        <taxon>Bacillales</taxon>
        <taxon>Paenibacillaceae</taxon>
        <taxon>Cohnella</taxon>
    </lineage>
</organism>
<evidence type="ECO:0000256" key="2">
    <source>
        <dbReference type="ARBA" id="ARBA00022553"/>
    </source>
</evidence>
<dbReference type="KEGG" id="cchl:FPL14_22590"/>
<evidence type="ECO:0000259" key="9">
    <source>
        <dbReference type="PROSITE" id="PS50110"/>
    </source>
</evidence>
<dbReference type="Gene3D" id="1.10.10.10">
    <property type="entry name" value="Winged helix-like DNA-binding domain superfamily/Winged helix DNA-binding domain"/>
    <property type="match status" value="1"/>
</dbReference>
<accession>A0A7G5C365</accession>
<keyword evidence="2 7" id="KW-0597">Phosphoprotein</keyword>
<dbReference type="Pfam" id="PF00072">
    <property type="entry name" value="Response_reg"/>
    <property type="match status" value="1"/>
</dbReference>
<evidence type="ECO:0000313" key="11">
    <source>
        <dbReference type="EMBL" id="QMV43649.1"/>
    </source>
</evidence>
<evidence type="ECO:0000256" key="3">
    <source>
        <dbReference type="ARBA" id="ARBA00023012"/>
    </source>
</evidence>
<dbReference type="InterPro" id="IPR036388">
    <property type="entry name" value="WH-like_DNA-bd_sf"/>
</dbReference>
<dbReference type="CDD" id="cd00383">
    <property type="entry name" value="trans_reg_C"/>
    <property type="match status" value="1"/>
</dbReference>
<evidence type="ECO:0000313" key="12">
    <source>
        <dbReference type="Proteomes" id="UP000515679"/>
    </source>
</evidence>
<feature type="domain" description="OmpR/PhoB-type" evidence="10">
    <location>
        <begin position="130"/>
        <end position="229"/>
    </location>
</feature>
<dbReference type="InterPro" id="IPR001789">
    <property type="entry name" value="Sig_transdc_resp-reg_receiver"/>
</dbReference>